<dbReference type="InterPro" id="IPR029058">
    <property type="entry name" value="AB_hydrolase_fold"/>
</dbReference>
<dbReference type="Pfam" id="PF12697">
    <property type="entry name" value="Abhydrolase_6"/>
    <property type="match status" value="1"/>
</dbReference>
<keyword evidence="3" id="KW-1185">Reference proteome</keyword>
<evidence type="ECO:0000259" key="1">
    <source>
        <dbReference type="Pfam" id="PF12697"/>
    </source>
</evidence>
<dbReference type="InterPro" id="IPR000073">
    <property type="entry name" value="AB_hydrolase_1"/>
</dbReference>
<protein>
    <submittedName>
        <fullName evidence="2">Alpha/beta hydrolase</fullName>
    </submittedName>
</protein>
<sequence>MTSNLILVPGLLCSHDLWVDQIGEFEDDFDMVIFDHTSHDNLPDMVRDFLADAPERFHLAGLSMGGYVAFELLRQAADRVESLILLDTNARADRPEQVAGRQQLIERAEKEDIREIAKDLLPVLVHPDRLRDEEICDRIVDMAVEVGAEAFQRQQKALIRRPDSRDFLPTIKCPTLIICGAQDALTPLKVHQEMADLIPGVELHVVDDCGHLSSMERPEEINRLMRNFLVPE</sequence>
<dbReference type="InterPro" id="IPR050266">
    <property type="entry name" value="AB_hydrolase_sf"/>
</dbReference>
<dbReference type="SUPFAM" id="SSF53474">
    <property type="entry name" value="alpha/beta-Hydrolases"/>
    <property type="match status" value="1"/>
</dbReference>
<dbReference type="PANTHER" id="PTHR43798">
    <property type="entry name" value="MONOACYLGLYCEROL LIPASE"/>
    <property type="match status" value="1"/>
</dbReference>
<proteinExistence type="predicted"/>
<dbReference type="PRINTS" id="PR00111">
    <property type="entry name" value="ABHYDROLASE"/>
</dbReference>
<dbReference type="EMBL" id="PDEM01000009">
    <property type="protein sequence ID" value="PHZ86125.1"/>
    <property type="molecule type" value="Genomic_DNA"/>
</dbReference>
<dbReference type="AlphaFoldDB" id="A0A2G4YUX6"/>
<dbReference type="OrthoDB" id="5491135at2"/>
<dbReference type="GO" id="GO:0016787">
    <property type="term" value="F:hydrolase activity"/>
    <property type="evidence" value="ECO:0007669"/>
    <property type="project" value="UniProtKB-KW"/>
</dbReference>
<evidence type="ECO:0000313" key="3">
    <source>
        <dbReference type="Proteomes" id="UP000229730"/>
    </source>
</evidence>
<dbReference type="RefSeq" id="WP_099471709.1">
    <property type="nucleotide sequence ID" value="NZ_CP041025.1"/>
</dbReference>
<dbReference type="FunCoup" id="A0A2G4YUX6">
    <property type="interactions" value="45"/>
</dbReference>
<feature type="domain" description="AB hydrolase-1" evidence="1">
    <location>
        <begin position="5"/>
        <end position="223"/>
    </location>
</feature>
<gene>
    <name evidence="2" type="ORF">CRD36_05500</name>
</gene>
<dbReference type="Gene3D" id="3.40.50.1820">
    <property type="entry name" value="alpha/beta hydrolase"/>
    <property type="match status" value="1"/>
</dbReference>
<accession>A0A2G4YUX6</accession>
<name>A0A2G4YUX6_9PROT</name>
<reference evidence="2 3" key="1">
    <citation type="submission" date="2017-10" db="EMBL/GenBank/DDBJ databases">
        <title>Frigbacter circumglobatus gen. nov. sp. nov., isolated from sediment cultured in situ.</title>
        <authorList>
            <person name="Zhao Z."/>
        </authorList>
    </citation>
    <scope>NUCLEOTIDE SEQUENCE [LARGE SCALE GENOMIC DNA]</scope>
    <source>
        <strain evidence="2 3">ZYL</strain>
    </source>
</reference>
<comment type="caution">
    <text evidence="2">The sequence shown here is derived from an EMBL/GenBank/DDBJ whole genome shotgun (WGS) entry which is preliminary data.</text>
</comment>
<dbReference type="InParanoid" id="A0A2G4YUX6"/>
<keyword evidence="2" id="KW-0378">Hydrolase</keyword>
<evidence type="ECO:0000313" key="2">
    <source>
        <dbReference type="EMBL" id="PHZ86125.1"/>
    </source>
</evidence>
<organism evidence="2 3">
    <name type="scientific">Paremcibacter congregatus</name>
    <dbReference type="NCBI Taxonomy" id="2043170"/>
    <lineage>
        <taxon>Bacteria</taxon>
        <taxon>Pseudomonadati</taxon>
        <taxon>Pseudomonadota</taxon>
        <taxon>Alphaproteobacteria</taxon>
        <taxon>Emcibacterales</taxon>
        <taxon>Emcibacteraceae</taxon>
        <taxon>Paremcibacter</taxon>
    </lineage>
</organism>
<dbReference type="Proteomes" id="UP000229730">
    <property type="component" value="Unassembled WGS sequence"/>
</dbReference>